<evidence type="ECO:0000313" key="5">
    <source>
        <dbReference type="Proteomes" id="UP001234989"/>
    </source>
</evidence>
<accession>A0AAF0TNS2</accession>
<dbReference type="GO" id="GO:0003723">
    <property type="term" value="F:RNA binding"/>
    <property type="evidence" value="ECO:0007669"/>
    <property type="project" value="InterPro"/>
</dbReference>
<dbReference type="SUPFAM" id="SSF48452">
    <property type="entry name" value="TPR-like"/>
    <property type="match status" value="1"/>
</dbReference>
<dbReference type="FunFam" id="1.25.40.10:FF:000345">
    <property type="entry name" value="Pentatricopeptide repeat-containing protein"/>
    <property type="match status" value="1"/>
</dbReference>
<dbReference type="Gene3D" id="1.25.40.10">
    <property type="entry name" value="Tetratricopeptide repeat domain"/>
    <property type="match status" value="2"/>
</dbReference>
<dbReference type="GO" id="GO:0009451">
    <property type="term" value="P:RNA modification"/>
    <property type="evidence" value="ECO:0007669"/>
    <property type="project" value="InterPro"/>
</dbReference>
<dbReference type="InterPro" id="IPR002885">
    <property type="entry name" value="PPR_rpt"/>
</dbReference>
<dbReference type="Pfam" id="PF01535">
    <property type="entry name" value="PPR"/>
    <property type="match status" value="3"/>
</dbReference>
<evidence type="ECO:0000256" key="1">
    <source>
        <dbReference type="ARBA" id="ARBA00006643"/>
    </source>
</evidence>
<feature type="repeat" description="PPR" evidence="3">
    <location>
        <begin position="90"/>
        <end position="124"/>
    </location>
</feature>
<dbReference type="EMBL" id="CP133615">
    <property type="protein sequence ID" value="WMV26616.1"/>
    <property type="molecule type" value="Genomic_DNA"/>
</dbReference>
<comment type="similarity">
    <text evidence="1">Belongs to the PPR family. PCMP-H subfamily.</text>
</comment>
<organism evidence="4 5">
    <name type="scientific">Solanum verrucosum</name>
    <dbReference type="NCBI Taxonomy" id="315347"/>
    <lineage>
        <taxon>Eukaryota</taxon>
        <taxon>Viridiplantae</taxon>
        <taxon>Streptophyta</taxon>
        <taxon>Embryophyta</taxon>
        <taxon>Tracheophyta</taxon>
        <taxon>Spermatophyta</taxon>
        <taxon>Magnoliopsida</taxon>
        <taxon>eudicotyledons</taxon>
        <taxon>Gunneridae</taxon>
        <taxon>Pentapetalae</taxon>
        <taxon>asterids</taxon>
        <taxon>lamiids</taxon>
        <taxon>Solanales</taxon>
        <taxon>Solanaceae</taxon>
        <taxon>Solanoideae</taxon>
        <taxon>Solaneae</taxon>
        <taxon>Solanum</taxon>
    </lineage>
</organism>
<dbReference type="AlphaFoldDB" id="A0AAF0TNS2"/>
<reference evidence="4" key="1">
    <citation type="submission" date="2023-08" db="EMBL/GenBank/DDBJ databases">
        <title>A de novo genome assembly of Solanum verrucosum Schlechtendal, a Mexican diploid species geographically isolated from the other diploid A-genome species in potato relatives.</title>
        <authorList>
            <person name="Hosaka K."/>
        </authorList>
    </citation>
    <scope>NUCLEOTIDE SEQUENCE</scope>
    <source>
        <tissue evidence="4">Young leaves</tissue>
    </source>
</reference>
<dbReference type="InterPro" id="IPR011990">
    <property type="entry name" value="TPR-like_helical_dom_sf"/>
</dbReference>
<name>A0AAF0TNS2_SOLVR</name>
<protein>
    <recommendedName>
        <fullName evidence="6">Pentatricopeptide repeat-containing protein</fullName>
    </recommendedName>
</protein>
<feature type="repeat" description="PPR" evidence="3">
    <location>
        <begin position="254"/>
        <end position="288"/>
    </location>
</feature>
<dbReference type="PANTHER" id="PTHR47926">
    <property type="entry name" value="PENTATRICOPEPTIDE REPEAT-CONTAINING PROTEIN"/>
    <property type="match status" value="1"/>
</dbReference>
<evidence type="ECO:0000313" key="4">
    <source>
        <dbReference type="EMBL" id="WMV26616.1"/>
    </source>
</evidence>
<dbReference type="Pfam" id="PF13041">
    <property type="entry name" value="PPR_2"/>
    <property type="match status" value="2"/>
</dbReference>
<proteinExistence type="inferred from homology"/>
<dbReference type="InterPro" id="IPR046960">
    <property type="entry name" value="PPR_At4g14850-like_plant"/>
</dbReference>
<gene>
    <name evidence="4" type="ORF">MTR67_020001</name>
</gene>
<keyword evidence="5" id="KW-1185">Reference proteome</keyword>
<feature type="repeat" description="PPR" evidence="3">
    <location>
        <begin position="152"/>
        <end position="186"/>
    </location>
</feature>
<keyword evidence="2" id="KW-0677">Repeat</keyword>
<dbReference type="FunFam" id="1.25.40.10:FF:000333">
    <property type="entry name" value="Pentatricopeptide repeat-containing protein"/>
    <property type="match status" value="1"/>
</dbReference>
<evidence type="ECO:0000256" key="2">
    <source>
        <dbReference type="ARBA" id="ARBA00022737"/>
    </source>
</evidence>
<evidence type="ECO:0000256" key="3">
    <source>
        <dbReference type="PROSITE-ProRule" id="PRU00708"/>
    </source>
</evidence>
<dbReference type="Proteomes" id="UP001234989">
    <property type="component" value="Chromosome 4"/>
</dbReference>
<evidence type="ECO:0008006" key="6">
    <source>
        <dbReference type="Google" id="ProtNLM"/>
    </source>
</evidence>
<dbReference type="Pfam" id="PF20431">
    <property type="entry name" value="E_motif"/>
    <property type="match status" value="1"/>
</dbReference>
<dbReference type="InterPro" id="IPR046848">
    <property type="entry name" value="E_motif"/>
</dbReference>
<sequence>MITNPLKNWSYSIKNCISQGKFKEALLTYTHNHMNGSFIMGVVPLVLKACASLSMLSLGKALHAESVKSGFDCNVMVGTALLDMYDELRNVVTWSVMVDGYTSNGDMDAARELFEIMPTRNFYVWSSMVSGYFKKGDVKSAEAIFDRMSMKNLVNWNSLICGYTQNGLCEEALEAFTKMQDEGLEPDEVTVVSVLSACAQLALLDVGKDIHEMIIRKGIELNEYVLNGLVDMYAKCGDLSNARLIFEGMLVKKNDAAWNSLISGFANHGHCVEAINFFDRMASSGVKPNDITFLSVLSACAHGGFVEEGLEIFSRMEKYALTASIKHYGCLVDLLGRAGRLEEACDLIKGMPVTPNDTVLGALLGACRVHSDTDVVENVLKEVRKLNYISDSGDDAHYVIFSNIYAAAERWEKAERMRFALSNKGSQKTPGCSVVMLDGPETSFMQVLTA</sequence>
<dbReference type="PROSITE" id="PS51375">
    <property type="entry name" value="PPR"/>
    <property type="match status" value="4"/>
</dbReference>
<feature type="repeat" description="PPR" evidence="3">
    <location>
        <begin position="289"/>
        <end position="323"/>
    </location>
</feature>
<dbReference type="NCBIfam" id="TIGR00756">
    <property type="entry name" value="PPR"/>
    <property type="match status" value="5"/>
</dbReference>
<dbReference type="PANTHER" id="PTHR47926:SF484">
    <property type="entry name" value="PENTATRICOPEPTIDE REPEAT-CONTAINING PROTEIN"/>
    <property type="match status" value="1"/>
</dbReference>